<dbReference type="Proteomes" id="UP000533953">
    <property type="component" value="Unassembled WGS sequence"/>
</dbReference>
<comment type="caution">
    <text evidence="3">The sequence shown here is derived from an EMBL/GenBank/DDBJ whole genome shotgun (WGS) entry which is preliminary data.</text>
</comment>
<evidence type="ECO:0000259" key="2">
    <source>
        <dbReference type="Pfam" id="PF02350"/>
    </source>
</evidence>
<dbReference type="Pfam" id="PF02350">
    <property type="entry name" value="Epimerase_2"/>
    <property type="match status" value="1"/>
</dbReference>
<protein>
    <recommendedName>
        <fullName evidence="2">UDP-N-acetylglucosamine 2-epimerase domain-containing protein</fullName>
    </recommendedName>
</protein>
<name>A0A7X0XEX2_9LIST</name>
<dbReference type="RefSeq" id="WP_185401272.1">
    <property type="nucleotide sequence ID" value="NZ_JAARRI010000020.1"/>
</dbReference>
<proteinExistence type="inferred from homology"/>
<evidence type="ECO:0000313" key="3">
    <source>
        <dbReference type="EMBL" id="MBC1492884.1"/>
    </source>
</evidence>
<dbReference type="SUPFAM" id="SSF53756">
    <property type="entry name" value="UDP-Glycosyltransferase/glycogen phosphorylase"/>
    <property type="match status" value="1"/>
</dbReference>
<evidence type="ECO:0000313" key="4">
    <source>
        <dbReference type="Proteomes" id="UP000533953"/>
    </source>
</evidence>
<evidence type="ECO:0000256" key="1">
    <source>
        <dbReference type="RuleBase" id="RU003513"/>
    </source>
</evidence>
<dbReference type="GO" id="GO:0016853">
    <property type="term" value="F:isomerase activity"/>
    <property type="evidence" value="ECO:0007669"/>
    <property type="project" value="UniProtKB-KW"/>
</dbReference>
<dbReference type="Gene3D" id="3.40.50.2000">
    <property type="entry name" value="Glycogen Phosphorylase B"/>
    <property type="match status" value="2"/>
</dbReference>
<gene>
    <name evidence="3" type="ORF">HCI99_13770</name>
</gene>
<reference evidence="3 4" key="1">
    <citation type="submission" date="2020-03" db="EMBL/GenBank/DDBJ databases">
        <title>Soil Listeria distribution.</title>
        <authorList>
            <person name="Liao J."/>
            <person name="Wiedmann M."/>
        </authorList>
    </citation>
    <scope>NUCLEOTIDE SEQUENCE [LARGE SCALE GENOMIC DNA]</scope>
    <source>
        <strain evidence="3 4">FSL L7-1547</strain>
    </source>
</reference>
<dbReference type="PANTHER" id="PTHR43174:SF1">
    <property type="entry name" value="UDP-N-ACETYLGLUCOSAMINE 2-EPIMERASE"/>
    <property type="match status" value="1"/>
</dbReference>
<dbReference type="EMBL" id="JAASTX010000021">
    <property type="protein sequence ID" value="MBC1492884.1"/>
    <property type="molecule type" value="Genomic_DNA"/>
</dbReference>
<organism evidence="3 4">
    <name type="scientific">Listeria booriae</name>
    <dbReference type="NCBI Taxonomy" id="1552123"/>
    <lineage>
        <taxon>Bacteria</taxon>
        <taxon>Bacillati</taxon>
        <taxon>Bacillota</taxon>
        <taxon>Bacilli</taxon>
        <taxon>Bacillales</taxon>
        <taxon>Listeriaceae</taxon>
        <taxon>Listeria</taxon>
    </lineage>
</organism>
<dbReference type="InterPro" id="IPR003331">
    <property type="entry name" value="UDP_GlcNAc_Epimerase_2_dom"/>
</dbReference>
<comment type="similarity">
    <text evidence="1">Belongs to the UDP-N-acetylglucosamine 2-epimerase family.</text>
</comment>
<accession>A0A7X0XEX2</accession>
<dbReference type="AlphaFoldDB" id="A0A7X0XEX2"/>
<dbReference type="InterPro" id="IPR029767">
    <property type="entry name" value="WecB-like"/>
</dbReference>
<sequence length="358" mass="40422">MKKMLKKTNHASHTKRIMMVFDSPAEAMRICPTIKKLKCIKNVVPVIVISEQLETAQVMHDILKLFQVKVHYTLPITANEQQNLDQLTGWALNDLTEIVKREKIVSTFVCGNSRIAFAATLSSYYNGIPVTQVKGPTGYHEDESSFLGSRSKDLIGSLAKQEMILGLEESLQTIVTKYDNLFLAEESAHKKIILVDYQGKSNHKKVLKKIFQALKQVIDIHKEVIVVIPIKLTATIMELANEILKGQQQIYFVQPFHILEKQQFVNRAWLIITDSSDCLEVAEALRTPVLVVQETAVKAVSGSHGPSVFIGLSKIQIVDWLTRLLTETAFYEKIAVRKLANKEKYTTDQIIQSFASIE</sequence>
<keyword evidence="1" id="KW-0413">Isomerase</keyword>
<dbReference type="PANTHER" id="PTHR43174">
    <property type="entry name" value="UDP-N-ACETYLGLUCOSAMINE 2-EPIMERASE"/>
    <property type="match status" value="1"/>
</dbReference>
<feature type="domain" description="UDP-N-acetylglucosamine 2-epimerase" evidence="2">
    <location>
        <begin position="168"/>
        <end position="351"/>
    </location>
</feature>